<evidence type="ECO:0000313" key="1">
    <source>
        <dbReference type="EMBL" id="KAJ5223603.1"/>
    </source>
</evidence>
<organism evidence="1 2">
    <name type="scientific">Penicillium chermesinum</name>
    <dbReference type="NCBI Taxonomy" id="63820"/>
    <lineage>
        <taxon>Eukaryota</taxon>
        <taxon>Fungi</taxon>
        <taxon>Dikarya</taxon>
        <taxon>Ascomycota</taxon>
        <taxon>Pezizomycotina</taxon>
        <taxon>Eurotiomycetes</taxon>
        <taxon>Eurotiomycetidae</taxon>
        <taxon>Eurotiales</taxon>
        <taxon>Aspergillaceae</taxon>
        <taxon>Penicillium</taxon>
    </lineage>
</organism>
<dbReference type="EMBL" id="JAPQKS010000006">
    <property type="protein sequence ID" value="KAJ5223603.1"/>
    <property type="molecule type" value="Genomic_DNA"/>
</dbReference>
<reference evidence="1" key="1">
    <citation type="submission" date="2022-11" db="EMBL/GenBank/DDBJ databases">
        <authorList>
            <person name="Petersen C."/>
        </authorList>
    </citation>
    <scope>NUCLEOTIDE SEQUENCE</scope>
    <source>
        <strain evidence="1">IBT 19713</strain>
    </source>
</reference>
<proteinExistence type="predicted"/>
<dbReference type="Proteomes" id="UP001150941">
    <property type="component" value="Unassembled WGS sequence"/>
</dbReference>
<gene>
    <name evidence="1" type="ORF">N7468_008145</name>
</gene>
<dbReference type="GeneID" id="83204744"/>
<protein>
    <submittedName>
        <fullName evidence="1">Uncharacterized protein</fullName>
    </submittedName>
</protein>
<dbReference type="AlphaFoldDB" id="A0A9W9NPM8"/>
<reference evidence="1" key="2">
    <citation type="journal article" date="2023" name="IMA Fungus">
        <title>Comparative genomic study of the Penicillium genus elucidates a diverse pangenome and 15 lateral gene transfer events.</title>
        <authorList>
            <person name="Petersen C."/>
            <person name="Sorensen T."/>
            <person name="Nielsen M.R."/>
            <person name="Sondergaard T.E."/>
            <person name="Sorensen J.L."/>
            <person name="Fitzpatrick D.A."/>
            <person name="Frisvad J.C."/>
            <person name="Nielsen K.L."/>
        </authorList>
    </citation>
    <scope>NUCLEOTIDE SEQUENCE</scope>
    <source>
        <strain evidence="1">IBT 19713</strain>
    </source>
</reference>
<dbReference type="RefSeq" id="XP_058327786.1">
    <property type="nucleotide sequence ID" value="XM_058477441.1"/>
</dbReference>
<evidence type="ECO:0000313" key="2">
    <source>
        <dbReference type="Proteomes" id="UP001150941"/>
    </source>
</evidence>
<sequence length="62" mass="7018">MSMSLECDKRVGVGAGRHWAGDVPPPSYFSTVESNRALSPLESWMMLLFIVWKRSRRCATTD</sequence>
<comment type="caution">
    <text evidence="1">The sequence shown here is derived from an EMBL/GenBank/DDBJ whole genome shotgun (WGS) entry which is preliminary data.</text>
</comment>
<accession>A0A9W9NPM8</accession>
<name>A0A9W9NPM8_9EURO</name>
<keyword evidence="2" id="KW-1185">Reference proteome</keyword>